<keyword evidence="1" id="KW-0853">WD repeat</keyword>
<dbReference type="Proteomes" id="UP000692954">
    <property type="component" value="Unassembled WGS sequence"/>
</dbReference>
<dbReference type="PANTHER" id="PTHR44129">
    <property type="entry name" value="WD REPEAT-CONTAINING PROTEIN POP1"/>
    <property type="match status" value="1"/>
</dbReference>
<protein>
    <submittedName>
        <fullName evidence="3">Uncharacterized protein</fullName>
    </submittedName>
</protein>
<sequence>MKVIIKTRKEILNTVGYQIWFNGDSLQTLKEVQLQNFNEDQQRQYLYQYVELSVKKNKSNLQVCQINFRIKIDLVEFLDIYTLISQQIKNFISKSENQGQDGIFQNKQEEIIIGKIKTHTVLQILTEEQATGLKKELLGLWSANKFLQSIESVKIEDLLKIPFMLEIDVQDQQLQKRLYDKSVKIKQQFRLSQKARKNIKKQILLFQNQQQRIIINLDEEQIPEEEQDEEYQSKIDRAKIDEIIDSLDNQNFFQNYSIVCRLKQNRDSINFDGYTIRLNPHDIYIVLMTLKMKKFTVFEFYESYINFQHKQQIQKQREHGKISNYESFIFDVNQFSCSLAIDMTLKDLSQIGYKPQGKLDLKSNQKIQQVIDDWLKQYFDVEDGYKKLIRSCILLNCKGSAFAFTHKSIQEFYVAKYIFDLLISLNNIYQIIEQYNNDNLEQNKDILLKSLFNQENFNISTDNY</sequence>
<proteinExistence type="predicted"/>
<keyword evidence="2" id="KW-0677">Repeat</keyword>
<dbReference type="EMBL" id="CAJJDN010000119">
    <property type="protein sequence ID" value="CAD8118870.1"/>
    <property type="molecule type" value="Genomic_DNA"/>
</dbReference>
<evidence type="ECO:0000313" key="3">
    <source>
        <dbReference type="EMBL" id="CAD8118870.1"/>
    </source>
</evidence>
<evidence type="ECO:0000313" key="4">
    <source>
        <dbReference type="Proteomes" id="UP000692954"/>
    </source>
</evidence>
<evidence type="ECO:0000256" key="1">
    <source>
        <dbReference type="ARBA" id="ARBA00022574"/>
    </source>
</evidence>
<accession>A0A8S1QWS4</accession>
<comment type="caution">
    <text evidence="3">The sequence shown here is derived from an EMBL/GenBank/DDBJ whole genome shotgun (WGS) entry which is preliminary data.</text>
</comment>
<gene>
    <name evidence="3" type="ORF">PSON_ATCC_30995.1.T1190008</name>
</gene>
<dbReference type="InterPro" id="IPR050349">
    <property type="entry name" value="WD_LIS1/nudF_dynein_reg"/>
</dbReference>
<name>A0A8S1QWS4_9CILI</name>
<evidence type="ECO:0000256" key="2">
    <source>
        <dbReference type="ARBA" id="ARBA00022737"/>
    </source>
</evidence>
<dbReference type="AlphaFoldDB" id="A0A8S1QWS4"/>
<reference evidence="3" key="1">
    <citation type="submission" date="2021-01" db="EMBL/GenBank/DDBJ databases">
        <authorList>
            <consortium name="Genoscope - CEA"/>
            <person name="William W."/>
        </authorList>
    </citation>
    <scope>NUCLEOTIDE SEQUENCE</scope>
</reference>
<keyword evidence="4" id="KW-1185">Reference proteome</keyword>
<organism evidence="3 4">
    <name type="scientific">Paramecium sonneborni</name>
    <dbReference type="NCBI Taxonomy" id="65129"/>
    <lineage>
        <taxon>Eukaryota</taxon>
        <taxon>Sar</taxon>
        <taxon>Alveolata</taxon>
        <taxon>Ciliophora</taxon>
        <taxon>Intramacronucleata</taxon>
        <taxon>Oligohymenophorea</taxon>
        <taxon>Peniculida</taxon>
        <taxon>Parameciidae</taxon>
        <taxon>Paramecium</taxon>
    </lineage>
</organism>